<dbReference type="HOGENOM" id="CLU_3095846_0_0_10"/>
<comment type="caution">
    <text evidence="1">The sequence shown here is derived from an EMBL/GenBank/DDBJ whole genome shotgun (WGS) entry which is preliminary data.</text>
</comment>
<dbReference type="EMBL" id="AGXI01000047">
    <property type="protein sequence ID" value="EIY32017.1"/>
    <property type="molecule type" value="Genomic_DNA"/>
</dbReference>
<dbReference type="AlphaFoldDB" id="I8W2L5"/>
<reference evidence="1 2" key="1">
    <citation type="submission" date="2012-02" db="EMBL/GenBank/DDBJ databases">
        <title>The Genome Sequence of Bacteroides dorei CL03T12C01.</title>
        <authorList>
            <consortium name="The Broad Institute Genome Sequencing Platform"/>
            <person name="Earl A."/>
            <person name="Ward D."/>
            <person name="Feldgarden M."/>
            <person name="Gevers D."/>
            <person name="Zitomersky N.L."/>
            <person name="Coyne M.J."/>
            <person name="Comstock L.E."/>
            <person name="Young S.K."/>
            <person name="Zeng Q."/>
            <person name="Gargeya S."/>
            <person name="Fitzgerald M."/>
            <person name="Haas B."/>
            <person name="Abouelleil A."/>
            <person name="Alvarado L."/>
            <person name="Arachchi H.M."/>
            <person name="Berlin A."/>
            <person name="Chapman S.B."/>
            <person name="Gearin G."/>
            <person name="Goldberg J."/>
            <person name="Griggs A."/>
            <person name="Gujja S."/>
            <person name="Hansen M."/>
            <person name="Heiman D."/>
            <person name="Howarth C."/>
            <person name="Larimer J."/>
            <person name="Lui A."/>
            <person name="MacDonald P.J.P."/>
            <person name="McCowen C."/>
            <person name="Montmayeur A."/>
            <person name="Murphy C."/>
            <person name="Neiman D."/>
            <person name="Pearson M."/>
            <person name="Priest M."/>
            <person name="Roberts A."/>
            <person name="Saif S."/>
            <person name="Shea T."/>
            <person name="Sisk P."/>
            <person name="Stolte C."/>
            <person name="Sykes S."/>
            <person name="Wortman J."/>
            <person name="Nusbaum C."/>
            <person name="Birren B."/>
        </authorList>
    </citation>
    <scope>NUCLEOTIDE SEQUENCE [LARGE SCALE GENOMIC DNA]</scope>
    <source>
        <strain evidence="1 2">CL03T12C01</strain>
    </source>
</reference>
<proteinExistence type="predicted"/>
<evidence type="ECO:0000313" key="1">
    <source>
        <dbReference type="EMBL" id="EIY32017.1"/>
    </source>
</evidence>
<name>I8W2L5_9BACT</name>
<accession>I8W2L5</accession>
<gene>
    <name evidence="1" type="ORF">HMPREF1065_04416</name>
</gene>
<sequence length="51" mass="5911">MPCFCRCFVEAVEKAKHWIYLRRVGGKNALGIVAKSPQHSEDLQRKARPER</sequence>
<dbReference type="Proteomes" id="UP000004019">
    <property type="component" value="Unassembled WGS sequence"/>
</dbReference>
<organism evidence="1 2">
    <name type="scientific">Phocaeicola dorei CL03T12C01</name>
    <dbReference type="NCBI Taxonomy" id="997877"/>
    <lineage>
        <taxon>Bacteria</taxon>
        <taxon>Pseudomonadati</taxon>
        <taxon>Bacteroidota</taxon>
        <taxon>Bacteroidia</taxon>
        <taxon>Bacteroidales</taxon>
        <taxon>Bacteroidaceae</taxon>
        <taxon>Phocaeicola</taxon>
    </lineage>
</organism>
<protein>
    <submittedName>
        <fullName evidence="1">Uncharacterized protein</fullName>
    </submittedName>
</protein>
<evidence type="ECO:0000313" key="2">
    <source>
        <dbReference type="Proteomes" id="UP000004019"/>
    </source>
</evidence>